<accession>A0A399T2C3</accession>
<keyword evidence="3" id="KW-1185">Reference proteome</keyword>
<dbReference type="EMBL" id="QWGR01000003">
    <property type="protein sequence ID" value="RIJ49169.1"/>
    <property type="molecule type" value="Genomic_DNA"/>
</dbReference>
<organism evidence="2 3">
    <name type="scientific">Maribellus luteus</name>
    <dbReference type="NCBI Taxonomy" id="2305463"/>
    <lineage>
        <taxon>Bacteria</taxon>
        <taxon>Pseudomonadati</taxon>
        <taxon>Bacteroidota</taxon>
        <taxon>Bacteroidia</taxon>
        <taxon>Marinilabiliales</taxon>
        <taxon>Prolixibacteraceae</taxon>
        <taxon>Maribellus</taxon>
    </lineage>
</organism>
<reference evidence="2 3" key="1">
    <citation type="submission" date="2018-08" db="EMBL/GenBank/DDBJ databases">
        <title>Pallidiluteibacterium maritimus gen. nov., sp. nov., isolated from coastal sediment.</title>
        <authorList>
            <person name="Zhou L.Y."/>
        </authorList>
    </citation>
    <scope>NUCLEOTIDE SEQUENCE [LARGE SCALE GENOMIC DNA]</scope>
    <source>
        <strain evidence="2 3">XSD2</strain>
    </source>
</reference>
<protein>
    <recommendedName>
        <fullName evidence="4">Right-handed parallel beta-helix repeat-containing protein</fullName>
    </recommendedName>
</protein>
<sequence>MSSPDAELQFSKDTIAFDTIFTTIGSTTQRFTVRNPYNEPVLISNIRLAGGSMSNFRLNINGELENEVYDVEVPGHDSIYIFVEVTIDPNGQNLPMVVQDSILFSTNMNLQDVKLIAYGQDFVLVKAENIETSTTWTADKPYLVYDYAHVDSLSTLTIQPGARIHFHKGAGLYVRGTIIADGTFEQPIQFLSDRLEDSYKNVPDQWNSVLLFSGSHDNVFNFVTIKNANIGLQVGTIEHDGYASVRLTNSRIENMAYAGLFAMKSKIYAYNDVIANCGFYAAALLVGGEYEFYHTTIANYWGNLGNKVRTTPALVMSNVLIVEGADGSSVSYNGDLSKATFGNSIIYGNINKEVELGDNGENAFEYYFDHCIMQVPDTLNTTNKDHYNSVWKGSNYDPLFVDPYSGLNYQLDTLSAAIDVGSSEYSKLFPLDLLNKSRTADGGPDLGAYERYAKSDED</sequence>
<evidence type="ECO:0008006" key="4">
    <source>
        <dbReference type="Google" id="ProtNLM"/>
    </source>
</evidence>
<evidence type="ECO:0000313" key="3">
    <source>
        <dbReference type="Proteomes" id="UP000265926"/>
    </source>
</evidence>
<dbReference type="SUPFAM" id="SSF51126">
    <property type="entry name" value="Pectin lyase-like"/>
    <property type="match status" value="1"/>
</dbReference>
<proteinExistence type="predicted"/>
<gene>
    <name evidence="2" type="ORF">D1614_06310</name>
</gene>
<dbReference type="AlphaFoldDB" id="A0A399T2C3"/>
<name>A0A399T2C3_9BACT</name>
<feature type="region of interest" description="Disordered" evidence="1">
    <location>
        <begin position="439"/>
        <end position="458"/>
    </location>
</feature>
<evidence type="ECO:0000313" key="2">
    <source>
        <dbReference type="EMBL" id="RIJ49169.1"/>
    </source>
</evidence>
<dbReference type="Proteomes" id="UP000265926">
    <property type="component" value="Unassembled WGS sequence"/>
</dbReference>
<dbReference type="InterPro" id="IPR011050">
    <property type="entry name" value="Pectin_lyase_fold/virulence"/>
</dbReference>
<evidence type="ECO:0000256" key="1">
    <source>
        <dbReference type="SAM" id="MobiDB-lite"/>
    </source>
</evidence>
<comment type="caution">
    <text evidence="2">The sequence shown here is derived from an EMBL/GenBank/DDBJ whole genome shotgun (WGS) entry which is preliminary data.</text>
</comment>